<comment type="catalytic activity">
    <reaction evidence="13">
        <text>3-methylbutanoyl-CoA + malonyl-[ACP] + H(+) = 5-methyl-3-oxohexanoyl-[ACP] + CO2 + CoA</text>
        <dbReference type="Rhea" id="RHEA:42272"/>
        <dbReference type="Rhea" id="RHEA-COMP:9623"/>
        <dbReference type="Rhea" id="RHEA-COMP:9941"/>
        <dbReference type="ChEBI" id="CHEBI:15378"/>
        <dbReference type="ChEBI" id="CHEBI:16526"/>
        <dbReference type="ChEBI" id="CHEBI:57287"/>
        <dbReference type="ChEBI" id="CHEBI:57345"/>
        <dbReference type="ChEBI" id="CHEBI:78449"/>
        <dbReference type="ChEBI" id="CHEBI:78822"/>
        <dbReference type="EC" id="2.3.1.300"/>
    </reaction>
    <physiologicalReaction direction="left-to-right" evidence="13">
        <dbReference type="Rhea" id="RHEA:42273"/>
    </physiologicalReaction>
</comment>
<proteinExistence type="inferred from homology"/>
<gene>
    <name evidence="14" type="primary">fabH</name>
    <name evidence="17" type="ORF">PSTEL_05575</name>
</gene>
<evidence type="ECO:0000256" key="7">
    <source>
        <dbReference type="ARBA" id="ARBA00023098"/>
    </source>
</evidence>
<dbReference type="InterPro" id="IPR013747">
    <property type="entry name" value="ACP_syn_III_C"/>
</dbReference>
<feature type="domain" description="Beta-ketoacyl-[acyl-carrier-protein] synthase III N-terminal" evidence="16">
    <location>
        <begin position="113"/>
        <end position="192"/>
    </location>
</feature>
<evidence type="ECO:0000256" key="4">
    <source>
        <dbReference type="ARBA" id="ARBA00022516"/>
    </source>
</evidence>
<accession>A0A089LRB3</accession>
<comment type="caution">
    <text evidence="14">Lacks conserved residue(s) required for the propagation of feature annotation.</text>
</comment>
<evidence type="ECO:0000313" key="17">
    <source>
        <dbReference type="EMBL" id="AIQ62645.1"/>
    </source>
</evidence>
<comment type="subcellular location">
    <subcellularLocation>
        <location evidence="14">Cytoplasm</location>
    </subcellularLocation>
</comment>
<comment type="catalytic activity">
    <reaction evidence="11">
        <text>(2S)-2-methylbutanoyl-CoA + malonyl-[ACP] + H(+) = (4S)-4-methyl-3-oxohexanoyl-[ACP] + CO2 + CoA</text>
        <dbReference type="Rhea" id="RHEA:42276"/>
        <dbReference type="Rhea" id="RHEA-COMP:9623"/>
        <dbReference type="Rhea" id="RHEA-COMP:17148"/>
        <dbReference type="ChEBI" id="CHEBI:15378"/>
        <dbReference type="ChEBI" id="CHEBI:16526"/>
        <dbReference type="ChEBI" id="CHEBI:57287"/>
        <dbReference type="ChEBI" id="CHEBI:78449"/>
        <dbReference type="ChEBI" id="CHEBI:88166"/>
        <dbReference type="ChEBI" id="CHEBI:167462"/>
        <dbReference type="EC" id="2.3.1.300"/>
    </reaction>
    <physiologicalReaction direction="left-to-right" evidence="11">
        <dbReference type="Rhea" id="RHEA:42277"/>
    </physiologicalReaction>
</comment>
<dbReference type="OrthoDB" id="9815506at2"/>
<dbReference type="InterPro" id="IPR013751">
    <property type="entry name" value="ACP_syn_III_N"/>
</dbReference>
<dbReference type="Pfam" id="PF08545">
    <property type="entry name" value="ACP_syn_III"/>
    <property type="match status" value="1"/>
</dbReference>
<feature type="active site" evidence="14">
    <location>
        <position position="257"/>
    </location>
</feature>
<dbReference type="AlphaFoldDB" id="A0A089LRB3"/>
<evidence type="ECO:0000256" key="9">
    <source>
        <dbReference type="ARBA" id="ARBA00023315"/>
    </source>
</evidence>
<evidence type="ECO:0000256" key="5">
    <source>
        <dbReference type="ARBA" id="ARBA00022679"/>
    </source>
</evidence>
<dbReference type="FunFam" id="3.40.47.10:FF:000004">
    <property type="entry name" value="3-oxoacyl-[acyl-carrier-protein] synthase 3"/>
    <property type="match status" value="1"/>
</dbReference>
<evidence type="ECO:0000259" key="15">
    <source>
        <dbReference type="Pfam" id="PF08541"/>
    </source>
</evidence>
<keyword evidence="14" id="KW-0511">Multifunctional enzyme</keyword>
<dbReference type="Proteomes" id="UP000029507">
    <property type="component" value="Chromosome"/>
</dbReference>
<evidence type="ECO:0000313" key="18">
    <source>
        <dbReference type="Proteomes" id="UP000029507"/>
    </source>
</evidence>
<keyword evidence="7 14" id="KW-0443">Lipid metabolism</keyword>
<comment type="domain">
    <text evidence="14">The last Arg residue of the ACP-binding site is essential for the weak association between ACP/AcpP and FabH.</text>
</comment>
<dbReference type="GO" id="GO:0005737">
    <property type="term" value="C:cytoplasm"/>
    <property type="evidence" value="ECO:0007669"/>
    <property type="project" value="UniProtKB-SubCell"/>
</dbReference>
<dbReference type="RefSeq" id="WP_038693968.1">
    <property type="nucleotide sequence ID" value="NZ_CP009286.1"/>
</dbReference>
<feature type="active site" evidence="14">
    <location>
        <position position="287"/>
    </location>
</feature>
<evidence type="ECO:0000256" key="1">
    <source>
        <dbReference type="ARBA" id="ARBA00005194"/>
    </source>
</evidence>
<dbReference type="Pfam" id="PF08541">
    <property type="entry name" value="ACP_syn_III_C"/>
    <property type="match status" value="1"/>
</dbReference>
<comment type="catalytic activity">
    <reaction evidence="12">
        <text>2-methylpropanoyl-CoA + malonyl-[ACP] + H(+) = 4-methyl-3-oxopentanoyl-[ACP] + CO2 + CoA</text>
        <dbReference type="Rhea" id="RHEA:42268"/>
        <dbReference type="Rhea" id="RHEA-COMP:9623"/>
        <dbReference type="Rhea" id="RHEA-COMP:9940"/>
        <dbReference type="ChEBI" id="CHEBI:15378"/>
        <dbReference type="ChEBI" id="CHEBI:16526"/>
        <dbReference type="ChEBI" id="CHEBI:57287"/>
        <dbReference type="ChEBI" id="CHEBI:57338"/>
        <dbReference type="ChEBI" id="CHEBI:78449"/>
        <dbReference type="ChEBI" id="CHEBI:78820"/>
        <dbReference type="EC" id="2.3.1.300"/>
    </reaction>
    <physiologicalReaction direction="left-to-right" evidence="12">
        <dbReference type="Rhea" id="RHEA:42269"/>
    </physiologicalReaction>
</comment>
<dbReference type="GO" id="GO:0033818">
    <property type="term" value="F:beta-ketoacyl-acyl-carrier-protein synthase III activity"/>
    <property type="evidence" value="ECO:0007669"/>
    <property type="project" value="UniProtKB-UniRule"/>
</dbReference>
<evidence type="ECO:0000256" key="11">
    <source>
        <dbReference type="ARBA" id="ARBA00052407"/>
    </source>
</evidence>
<sequence>MQAFSPFGSAITGIGTYVPERKLTNADLEAMVDTNDEWIVTRTGIRERRITGEQEFTSHMAAAAVQNMIDRFGVDVTDADLILMCTHTPDFPFPGTACLLQRHFGIEKAGAVDLNATCAGFVYGLVMADGLLRSGAFRKILVAAGDSMSKITDYTDRSSCILFGDGAGAVLMERTLAPDASCVLASDLGSDGSGGTVIRRAGLAKSLDGIDFDPAGYFYQNGREVYRWAVQTVTAGTKRLAEAAGTAVDGIDWFVPHSSNLRMIESICERSGFPLERTLLSLELFGNTSAASIPLALDLAVKDGRVKQDDKLLLFGFGGGLVYAGAVIRWSL</sequence>
<evidence type="ECO:0000256" key="8">
    <source>
        <dbReference type="ARBA" id="ARBA00023160"/>
    </source>
</evidence>
<comment type="similarity">
    <text evidence="2 14">Belongs to the thiolase-like superfamily. FabH family.</text>
</comment>
<evidence type="ECO:0000256" key="2">
    <source>
        <dbReference type="ARBA" id="ARBA00008642"/>
    </source>
</evidence>
<dbReference type="STRING" id="169760.PSTEL_05575"/>
<comment type="function">
    <text evidence="14">Catalyzes the condensation reaction of fatty acid synthesis by the addition to an acyl acceptor of two carbons from malonyl-ACP. Catalyzes the first condensation reaction which initiates fatty acid synthesis and may therefore play a role in governing the total rate of fatty acid production. Possesses both acetoacetyl-ACP synthase and acetyl transacylase activities. Its substrate specificity determines the biosynthesis of branched-chain and/or straight-chain of fatty acids.</text>
</comment>
<evidence type="ECO:0000256" key="12">
    <source>
        <dbReference type="ARBA" id="ARBA00052467"/>
    </source>
</evidence>
<dbReference type="Gene3D" id="3.40.47.10">
    <property type="match status" value="1"/>
</dbReference>
<reference evidence="17 18" key="1">
    <citation type="submission" date="2014-08" db="EMBL/GenBank/DDBJ databases">
        <title>Comparative genomics of the Paenibacillus odorifer group.</title>
        <authorList>
            <person name="den Bakker H.C."/>
            <person name="Tsai Y.-C."/>
            <person name="Martin N."/>
            <person name="Korlach J."/>
            <person name="Wiedmann M."/>
        </authorList>
    </citation>
    <scope>NUCLEOTIDE SEQUENCE [LARGE SCALE GENOMIC DNA]</scope>
    <source>
        <strain evidence="17 18">DSM 14472</strain>
    </source>
</reference>
<comment type="subunit">
    <text evidence="14">Homodimer.</text>
</comment>
<keyword evidence="5 14" id="KW-0808">Transferase</keyword>
<dbReference type="InterPro" id="IPR004655">
    <property type="entry name" value="FabH"/>
</dbReference>
<dbReference type="EMBL" id="CP009286">
    <property type="protein sequence ID" value="AIQ62645.1"/>
    <property type="molecule type" value="Genomic_DNA"/>
</dbReference>
<dbReference type="HAMAP" id="MF_01815">
    <property type="entry name" value="FabH"/>
    <property type="match status" value="1"/>
</dbReference>
<feature type="active site" evidence="14">
    <location>
        <position position="118"/>
    </location>
</feature>
<dbReference type="PANTHER" id="PTHR34069">
    <property type="entry name" value="3-OXOACYL-[ACYL-CARRIER-PROTEIN] SYNTHASE 3"/>
    <property type="match status" value="1"/>
</dbReference>
<keyword evidence="4 14" id="KW-0444">Lipid biosynthesis</keyword>
<keyword evidence="3 14" id="KW-0963">Cytoplasm</keyword>
<dbReference type="GO" id="GO:0006633">
    <property type="term" value="P:fatty acid biosynthetic process"/>
    <property type="evidence" value="ECO:0007669"/>
    <property type="project" value="UniProtKB-UniRule"/>
</dbReference>
<comment type="catalytic activity">
    <reaction evidence="10">
        <text>malonyl-[ACP] + acetyl-CoA + H(+) = 3-oxobutanoyl-[ACP] + CO2 + CoA</text>
        <dbReference type="Rhea" id="RHEA:12080"/>
        <dbReference type="Rhea" id="RHEA-COMP:9623"/>
        <dbReference type="Rhea" id="RHEA-COMP:9625"/>
        <dbReference type="ChEBI" id="CHEBI:15378"/>
        <dbReference type="ChEBI" id="CHEBI:16526"/>
        <dbReference type="ChEBI" id="CHEBI:57287"/>
        <dbReference type="ChEBI" id="CHEBI:57288"/>
        <dbReference type="ChEBI" id="CHEBI:78449"/>
        <dbReference type="ChEBI" id="CHEBI:78450"/>
        <dbReference type="EC" id="2.3.1.180"/>
    </reaction>
    <physiologicalReaction direction="left-to-right" evidence="10">
        <dbReference type="Rhea" id="RHEA:12081"/>
    </physiologicalReaction>
</comment>
<dbReference type="HOGENOM" id="CLU_039592_3_1_9"/>
<feature type="domain" description="Beta-ketoacyl-[acyl-carrier-protein] synthase III C-terminal" evidence="15">
    <location>
        <begin position="242"/>
        <end position="330"/>
    </location>
</feature>
<dbReference type="NCBIfam" id="NF006829">
    <property type="entry name" value="PRK09352.1"/>
    <property type="match status" value="1"/>
</dbReference>
<evidence type="ECO:0000259" key="16">
    <source>
        <dbReference type="Pfam" id="PF08545"/>
    </source>
</evidence>
<keyword evidence="9 14" id="KW-0012">Acyltransferase</keyword>
<keyword evidence="8 14" id="KW-0275">Fatty acid biosynthesis</keyword>
<evidence type="ECO:0000256" key="14">
    <source>
        <dbReference type="HAMAP-Rule" id="MF_01815"/>
    </source>
</evidence>
<keyword evidence="18" id="KW-1185">Reference proteome</keyword>
<comment type="pathway">
    <text evidence="1 14">Lipid metabolism; fatty acid biosynthesis.</text>
</comment>
<name>A0A089LRB3_9BACL</name>
<evidence type="ECO:0000256" key="13">
    <source>
        <dbReference type="ARBA" id="ARBA00052985"/>
    </source>
</evidence>
<dbReference type="GO" id="GO:0004315">
    <property type="term" value="F:3-oxoacyl-[acyl-carrier-protein] synthase activity"/>
    <property type="evidence" value="ECO:0007669"/>
    <property type="project" value="InterPro"/>
</dbReference>
<dbReference type="NCBIfam" id="TIGR00747">
    <property type="entry name" value="fabH"/>
    <property type="match status" value="1"/>
</dbReference>
<dbReference type="InterPro" id="IPR016039">
    <property type="entry name" value="Thiolase-like"/>
</dbReference>
<evidence type="ECO:0000256" key="3">
    <source>
        <dbReference type="ARBA" id="ARBA00022490"/>
    </source>
</evidence>
<evidence type="ECO:0000256" key="10">
    <source>
        <dbReference type="ARBA" id="ARBA00051096"/>
    </source>
</evidence>
<dbReference type="PANTHER" id="PTHR34069:SF2">
    <property type="entry name" value="BETA-KETOACYL-[ACYL-CARRIER-PROTEIN] SYNTHASE III"/>
    <property type="match status" value="1"/>
</dbReference>
<evidence type="ECO:0000256" key="6">
    <source>
        <dbReference type="ARBA" id="ARBA00022832"/>
    </source>
</evidence>
<keyword evidence="6 14" id="KW-0276">Fatty acid metabolism</keyword>
<dbReference type="SUPFAM" id="SSF53901">
    <property type="entry name" value="Thiolase-like"/>
    <property type="match status" value="1"/>
</dbReference>
<dbReference type="KEGG" id="pste:PSTEL_05575"/>
<organism evidence="17 18">
    <name type="scientific">Paenibacillus stellifer</name>
    <dbReference type="NCBI Taxonomy" id="169760"/>
    <lineage>
        <taxon>Bacteria</taxon>
        <taxon>Bacillati</taxon>
        <taxon>Bacillota</taxon>
        <taxon>Bacilli</taxon>
        <taxon>Bacillales</taxon>
        <taxon>Paenibacillaceae</taxon>
        <taxon>Paenibacillus</taxon>
    </lineage>
</organism>
<dbReference type="CDD" id="cd00830">
    <property type="entry name" value="KAS_III"/>
    <property type="match status" value="1"/>
</dbReference>
<dbReference type="EC" id="2.3.1.180" evidence="14"/>
<protein>
    <recommendedName>
        <fullName evidence="14">Beta-ketoacyl-[acyl-carrier-protein] synthase III</fullName>
        <shortName evidence="14">Beta-ketoacyl-ACP synthase III</shortName>
        <shortName evidence="14">KAS III</shortName>
        <ecNumber evidence="14">2.3.1.180</ecNumber>
    </recommendedName>
    <alternativeName>
        <fullName evidence="14">3-oxoacyl-[acyl-carrier-protein] synthase 3</fullName>
    </alternativeName>
    <alternativeName>
        <fullName evidence="14">3-oxoacyl-[acyl-carrier-protein] synthase III</fullName>
    </alternativeName>
</protein>
<dbReference type="UniPathway" id="UPA00094"/>
<dbReference type="GO" id="GO:0044550">
    <property type="term" value="P:secondary metabolite biosynthetic process"/>
    <property type="evidence" value="ECO:0007669"/>
    <property type="project" value="TreeGrafter"/>
</dbReference>